<accession>A6GJ70</accession>
<comment type="caution">
    <text evidence="2">The sequence shown here is derived from an EMBL/GenBank/DDBJ whole genome shotgun (WGS) entry which is preliminary data.</text>
</comment>
<dbReference type="EMBL" id="ABCS01000150">
    <property type="protein sequence ID" value="EDM74078.1"/>
    <property type="molecule type" value="Genomic_DNA"/>
</dbReference>
<reference evidence="2 3" key="1">
    <citation type="submission" date="2007-06" db="EMBL/GenBank/DDBJ databases">
        <authorList>
            <person name="Shimkets L."/>
            <person name="Ferriera S."/>
            <person name="Johnson J."/>
            <person name="Kravitz S."/>
            <person name="Beeson K."/>
            <person name="Sutton G."/>
            <person name="Rogers Y.-H."/>
            <person name="Friedman R."/>
            <person name="Frazier M."/>
            <person name="Venter J.C."/>
        </authorList>
    </citation>
    <scope>NUCLEOTIDE SEQUENCE [LARGE SCALE GENOMIC DNA]</scope>
    <source>
        <strain evidence="2 3">SIR-1</strain>
    </source>
</reference>
<evidence type="ECO:0000256" key="1">
    <source>
        <dbReference type="SAM" id="MobiDB-lite"/>
    </source>
</evidence>
<protein>
    <recommendedName>
        <fullName evidence="4">DUF4340 domain-containing protein</fullName>
    </recommendedName>
</protein>
<sequence length="802" mass="86588">MEAADMSDADAPQTVERRPSTAVNAAIERGRVHLKPRPGTFVTLALALVCVGLTWFDPFEDPDNSQVIVSSKTGARRLFPTLVDADPSRATVELQGPDRPPVRLVPSPEGHQVMRGDELLGPANADEFEALWSSLRMATVLREPGRVRKALGKDKGGGAEGDASGGDASRHIGQRGVVRVSLPDASFTLALGDVVPNGGVYAALDDGGPLVVEDNVAWLVEQSAEKWLSKGLVDLEPSSVTALVWAGGEEVGIGLGDDGFWRVRSGAAPALLSNEAVDFRLKRLLRAQLDPLLPRDAIQPESVRPWLSLTTFDRGARTLLVGGECPDHPERRVVDRGAGLVGCLPAEELEPWPLHDPRAGMVESRLVPHRYGRIVQIDLGEPARRSLIRRAGSWSLSQGGRVEAVSDDEVRRWYAGLSRVEVALLSAGEPPDEGAGDVEGEGAPGRPDVGGEDPEAKNPESGEGPSGVGAFEGVAFEADLELVVHADTNETLHISCHTQSEPVLCVRDDGPVLRVLSELPPDLRFEAETFAERRLVEFTTGEARAVEVLPGGPGSTTVRQSARLDVGAWSLTAPLHADDAGAIDEVRVETLLWGLSQLRAERWVDAESASAEEPLRRVVATILPVQGSERVVEAELYPNCEVAVPGHRRALIPRSQCEALAGDLLFVDPLRFWLERARSFELRQTGDSQGTFLRRDRQRERFVRDDGGAIADPAIEARLAAWLDWRSAGIRSGEPPTPSAWVLDIRRDTGVDLRVDVGEGWVRIQGSDWYYAEAEATDDEETAEGGETGPEDGDFDPGAVEL</sequence>
<evidence type="ECO:0000313" key="2">
    <source>
        <dbReference type="EMBL" id="EDM74078.1"/>
    </source>
</evidence>
<dbReference type="AlphaFoldDB" id="A6GJ70"/>
<organism evidence="2 3">
    <name type="scientific">Plesiocystis pacifica SIR-1</name>
    <dbReference type="NCBI Taxonomy" id="391625"/>
    <lineage>
        <taxon>Bacteria</taxon>
        <taxon>Pseudomonadati</taxon>
        <taxon>Myxococcota</taxon>
        <taxon>Polyangia</taxon>
        <taxon>Nannocystales</taxon>
        <taxon>Nannocystaceae</taxon>
        <taxon>Plesiocystis</taxon>
    </lineage>
</organism>
<feature type="region of interest" description="Disordered" evidence="1">
    <location>
        <begin position="427"/>
        <end position="470"/>
    </location>
</feature>
<feature type="region of interest" description="Disordered" evidence="1">
    <location>
        <begin position="149"/>
        <end position="170"/>
    </location>
</feature>
<name>A6GJ70_9BACT</name>
<evidence type="ECO:0008006" key="4">
    <source>
        <dbReference type="Google" id="ProtNLM"/>
    </source>
</evidence>
<feature type="region of interest" description="Disordered" evidence="1">
    <location>
        <begin position="773"/>
        <end position="802"/>
    </location>
</feature>
<evidence type="ECO:0000313" key="3">
    <source>
        <dbReference type="Proteomes" id="UP000005801"/>
    </source>
</evidence>
<keyword evidence="3" id="KW-1185">Reference proteome</keyword>
<proteinExistence type="predicted"/>
<feature type="compositionally biased region" description="Acidic residues" evidence="1">
    <location>
        <begin position="775"/>
        <end position="795"/>
    </location>
</feature>
<gene>
    <name evidence="2" type="ORF">PPSIR1_10180</name>
</gene>
<dbReference type="Proteomes" id="UP000005801">
    <property type="component" value="Unassembled WGS sequence"/>
</dbReference>
<feature type="compositionally biased region" description="Acidic residues" evidence="1">
    <location>
        <begin position="430"/>
        <end position="440"/>
    </location>
</feature>
<dbReference type="STRING" id="391625.PPSIR1_10180"/>